<feature type="compositionally biased region" description="Low complexity" evidence="1">
    <location>
        <begin position="267"/>
        <end position="283"/>
    </location>
</feature>
<feature type="compositionally biased region" description="Pro residues" evidence="1">
    <location>
        <begin position="509"/>
        <end position="522"/>
    </location>
</feature>
<proteinExistence type="predicted"/>
<keyword evidence="3" id="KW-1185">Reference proteome</keyword>
<feature type="compositionally biased region" description="Polar residues" evidence="1">
    <location>
        <begin position="309"/>
        <end position="322"/>
    </location>
</feature>
<gene>
    <name evidence="2" type="ORF">JD77_05464</name>
</gene>
<feature type="compositionally biased region" description="Basic and acidic residues" evidence="1">
    <location>
        <begin position="664"/>
        <end position="677"/>
    </location>
</feature>
<feature type="region of interest" description="Disordered" evidence="1">
    <location>
        <begin position="199"/>
        <end position="328"/>
    </location>
</feature>
<reference evidence="2 3" key="1">
    <citation type="submission" date="2019-07" db="EMBL/GenBank/DDBJ databases">
        <title>R&amp;d 2014.</title>
        <authorList>
            <person name="Klenk H.-P."/>
        </authorList>
    </citation>
    <scope>NUCLEOTIDE SEQUENCE [LARGE SCALE GENOMIC DNA]</scope>
    <source>
        <strain evidence="2 3">DSM 43868</strain>
    </source>
</reference>
<evidence type="ECO:0000256" key="1">
    <source>
        <dbReference type="SAM" id="MobiDB-lite"/>
    </source>
</evidence>
<dbReference type="Proteomes" id="UP000319825">
    <property type="component" value="Unassembled WGS sequence"/>
</dbReference>
<evidence type="ECO:0000313" key="3">
    <source>
        <dbReference type="Proteomes" id="UP000319825"/>
    </source>
</evidence>
<sequence>MEWTEPGWPVPGTAATDEHGAAISTDFGQPSIDDQADDGSRNLDDWADDGGNLGDWAIGQGPDMDWQPPLTVARTDAGTIHTGDTPHHPTDEPPTTPAPLHPHQPQPTASSRQVRHPDEARALFDQHADHIATTTAQRDQLRQLWHALIDRMDDNGTITATESDLAKATATPQQTVHDRIGILRDRGLLQRVQEAHRGGAARYGVSDPGRPRQAPLPAPALGPNRPQGEDLSWLDHGATAPIPGPAPASPTDTSLPQLPGPWDDPDAPTTPAWPTGWAEPAEPMGWAEPGWPVPGTAATHEHGAAISTDPGQPSNQAGQGSDNLDDWATHEMDPADLLDVDPADLLYLLEAVGTEPDPERQPMHPPRPQTPPRPTSWPQPNGDQPSQSPGTQSIPPGPGTQNPAPQSPTPEPVPGMDVTHEHGAAISTDFGQPSIDDQADYGSRNLDDWADDGGNLDDWAGDGGNLGDWAIGQGPDMDWQPSLTPPPAVTHTDAGTIHTGDTPHHPTDEPPTTPAPLHPDQPQPTAGSRQVRHPDEARALFDQHADHIATTTSRPTGRAEPAEPDPGMDVTDEHGAAISTHPGQPSIDDQADDGGGNLGDWAIGQGPDMDWQPSLTPPPAVTHTDAGTIHTGDTPHHPTDEPPTTPAPLHPDQPQPTATSRQVRHPDEARALFDQHANHIATTTSRPTGRAEPAEPDPGTDVTDEHGAAISTHPGQPNIDDQADDGGGNLGDWAIGQGPDMDWQPPLTPPPAVTHTDAGTIHTGDAPTTPPTSHPPHPPHCTPTNTNPPPPADRYATRTRPGP</sequence>
<comment type="caution">
    <text evidence="2">The sequence shown here is derived from an EMBL/GenBank/DDBJ whole genome shotgun (WGS) entry which is preliminary data.</text>
</comment>
<feature type="compositionally biased region" description="Polar residues" evidence="1">
    <location>
        <begin position="381"/>
        <end position="404"/>
    </location>
</feature>
<feature type="compositionally biased region" description="Pro residues" evidence="1">
    <location>
        <begin position="363"/>
        <end position="377"/>
    </location>
</feature>
<name>A0A562IHE5_MICOL</name>
<accession>A0A562IHE5</accession>
<feature type="compositionally biased region" description="Pro residues" evidence="1">
    <location>
        <begin position="768"/>
        <end position="792"/>
    </location>
</feature>
<organism evidence="2 3">
    <name type="scientific">Micromonospora olivasterospora</name>
    <dbReference type="NCBI Taxonomy" id="1880"/>
    <lineage>
        <taxon>Bacteria</taxon>
        <taxon>Bacillati</taxon>
        <taxon>Actinomycetota</taxon>
        <taxon>Actinomycetes</taxon>
        <taxon>Micromonosporales</taxon>
        <taxon>Micromonosporaceae</taxon>
        <taxon>Micromonospora</taxon>
    </lineage>
</organism>
<evidence type="ECO:0000313" key="2">
    <source>
        <dbReference type="EMBL" id="TWH70439.1"/>
    </source>
</evidence>
<feature type="compositionally biased region" description="Pro residues" evidence="1">
    <location>
        <begin position="641"/>
        <end position="654"/>
    </location>
</feature>
<feature type="compositionally biased region" description="Pro residues" evidence="1">
    <location>
        <begin position="92"/>
        <end position="105"/>
    </location>
</feature>
<feature type="region of interest" description="Disordered" evidence="1">
    <location>
        <begin position="354"/>
        <end position="803"/>
    </location>
</feature>
<feature type="compositionally biased region" description="Basic and acidic residues" evidence="1">
    <location>
        <begin position="532"/>
        <end position="547"/>
    </location>
</feature>
<feature type="region of interest" description="Disordered" evidence="1">
    <location>
        <begin position="1"/>
        <end position="115"/>
    </location>
</feature>
<protein>
    <submittedName>
        <fullName evidence="2">Uncharacterized protein</fullName>
    </submittedName>
</protein>
<dbReference type="AlphaFoldDB" id="A0A562IHE5"/>
<dbReference type="EMBL" id="VLKE01000001">
    <property type="protein sequence ID" value="TWH70439.1"/>
    <property type="molecule type" value="Genomic_DNA"/>
</dbReference>